<accession>A0AC35UF70</accession>
<reference evidence="2" key="1">
    <citation type="submission" date="2016-11" db="UniProtKB">
        <authorList>
            <consortium name="WormBaseParasite"/>
        </authorList>
    </citation>
    <scope>IDENTIFICATION</scope>
    <source>
        <strain evidence="2">KR3021</strain>
    </source>
</reference>
<evidence type="ECO:0000313" key="1">
    <source>
        <dbReference type="Proteomes" id="UP000095286"/>
    </source>
</evidence>
<name>A0AC35UF70_9BILA</name>
<proteinExistence type="predicted"/>
<organism evidence="1 2">
    <name type="scientific">Rhabditophanes sp. KR3021</name>
    <dbReference type="NCBI Taxonomy" id="114890"/>
    <lineage>
        <taxon>Eukaryota</taxon>
        <taxon>Metazoa</taxon>
        <taxon>Ecdysozoa</taxon>
        <taxon>Nematoda</taxon>
        <taxon>Chromadorea</taxon>
        <taxon>Rhabditida</taxon>
        <taxon>Tylenchina</taxon>
        <taxon>Panagrolaimomorpha</taxon>
        <taxon>Strongyloidoidea</taxon>
        <taxon>Alloionematidae</taxon>
        <taxon>Rhabditophanes</taxon>
    </lineage>
</organism>
<sequence length="588" mass="65810">MLFKNILSKKGFNLQGLRAISYVHRSSPDLLLHHTLNDRLRMSRDTFGDKEFVSFPAQGINKSYSEFYKDVSNLASGLNALNFKRGDRIAIWAPNYYEWVQSQFAASYAGLILVNINPAYKAEELKYSLKAVGVSGVICPESFLTSNYYETMCDIIPSIRNGPLNNGEINSKEFPDMKHLITFGQTKSLNGSWSFNDICEIQSAESKKQIEEIQAKMIFDDVANIQFTSGTTGKPKAVALTHFNIVNNAFFTKQDWHFKEGQETICMPCPLFHCIGSILGSLLTVVNGGKICFPSPSFNGSKTLTTIQDDKCSFVIGTPTMFIDMLRLYDPKEFDIRSLKGLMMGGAPCPAALCDKLVDAWNVQNIILGYGATELSPGCVMSDLTVPLEERRKVTGRILPHLEAGVFDKEGRPVKKGVIGEIYFRGHAVMKEYWNDEEATKKILGRDRWLKTGDIGFIDEKETVTLTGREKDVIICGGENIYPAEIEQFLLTVPNVVEVQVVGVPDARLGEKVCAWVNVNEAGKKIIDEKYIKDFCKDKIAHFKVPHYVTIKDATQFPRTASGKVQKFKMIEISAKELGLENVKSHFS</sequence>
<dbReference type="WBParaSite" id="RSKR_0001065300.1">
    <property type="protein sequence ID" value="RSKR_0001065300.1"/>
    <property type="gene ID" value="RSKR_0001065300"/>
</dbReference>
<protein>
    <submittedName>
        <fullName evidence="2">AMP-binding domain-containing protein</fullName>
    </submittedName>
</protein>
<dbReference type="Proteomes" id="UP000095286">
    <property type="component" value="Unplaced"/>
</dbReference>
<evidence type="ECO:0000313" key="2">
    <source>
        <dbReference type="WBParaSite" id="RSKR_0001065300.1"/>
    </source>
</evidence>